<dbReference type="InterPro" id="IPR000600">
    <property type="entry name" value="ROK"/>
</dbReference>
<evidence type="ECO:0000256" key="1">
    <source>
        <dbReference type="ARBA" id="ARBA00006479"/>
    </source>
</evidence>
<dbReference type="Gene3D" id="3.30.420.40">
    <property type="match status" value="2"/>
</dbReference>
<dbReference type="InterPro" id="IPR036388">
    <property type="entry name" value="WH-like_DNA-bd_sf"/>
</dbReference>
<evidence type="ECO:0000313" key="3">
    <source>
        <dbReference type="EMBL" id="PRD51773.1"/>
    </source>
</evidence>
<evidence type="ECO:0000313" key="4">
    <source>
        <dbReference type="Proteomes" id="UP000238563"/>
    </source>
</evidence>
<dbReference type="PANTHER" id="PTHR18964">
    <property type="entry name" value="ROK (REPRESSOR, ORF, KINASE) FAMILY"/>
    <property type="match status" value="1"/>
</dbReference>
<dbReference type="SUPFAM" id="SSF53067">
    <property type="entry name" value="Actin-like ATPase domain"/>
    <property type="match status" value="1"/>
</dbReference>
<dbReference type="InterPro" id="IPR036390">
    <property type="entry name" value="WH_DNA-bd_sf"/>
</dbReference>
<dbReference type="Proteomes" id="UP000238563">
    <property type="component" value="Unassembled WGS sequence"/>
</dbReference>
<dbReference type="PANTHER" id="PTHR18964:SF149">
    <property type="entry name" value="BIFUNCTIONAL UDP-N-ACETYLGLUCOSAMINE 2-EPIMERASE_N-ACETYLMANNOSAMINE KINASE"/>
    <property type="match status" value="1"/>
</dbReference>
<dbReference type="GO" id="GO:0016301">
    <property type="term" value="F:kinase activity"/>
    <property type="evidence" value="ECO:0007669"/>
    <property type="project" value="UniProtKB-KW"/>
</dbReference>
<comment type="similarity">
    <text evidence="1">Belongs to the ROK (NagC/XylR) family.</text>
</comment>
<comment type="caution">
    <text evidence="3">The sequence shown here is derived from an EMBL/GenBank/DDBJ whole genome shotgun (WGS) entry which is preliminary data.</text>
</comment>
<dbReference type="SUPFAM" id="SSF46785">
    <property type="entry name" value="Winged helix' DNA-binding domain"/>
    <property type="match status" value="1"/>
</dbReference>
<protein>
    <submittedName>
        <fullName evidence="3">Sugar kinase</fullName>
    </submittedName>
</protein>
<dbReference type="Gene3D" id="1.10.10.10">
    <property type="entry name" value="Winged helix-like DNA-binding domain superfamily/Winged helix DNA-binding domain"/>
    <property type="match status" value="1"/>
</dbReference>
<name>A0A2S9JFQ8_9HYPH</name>
<proteinExistence type="inferred from homology"/>
<dbReference type="InterPro" id="IPR043129">
    <property type="entry name" value="ATPase_NBD"/>
</dbReference>
<dbReference type="EMBL" id="PVBT01000005">
    <property type="protein sequence ID" value="PRD51773.1"/>
    <property type="molecule type" value="Genomic_DNA"/>
</dbReference>
<accession>A0A2S9JFQ8</accession>
<gene>
    <name evidence="3" type="ORF">C5750_18195</name>
</gene>
<dbReference type="RefSeq" id="WP_105735331.1">
    <property type="nucleotide sequence ID" value="NZ_PVBT01000005.1"/>
</dbReference>
<keyword evidence="3" id="KW-0418">Kinase</keyword>
<reference evidence="3 4" key="1">
    <citation type="submission" date="2018-02" db="EMBL/GenBank/DDBJ databases">
        <title>The draft genome of Phyllobacterium myrsinacearum DSM5892.</title>
        <authorList>
            <person name="Li L."/>
            <person name="Liu L."/>
            <person name="Zhang X."/>
            <person name="Wang T."/>
        </authorList>
    </citation>
    <scope>NUCLEOTIDE SEQUENCE [LARGE SCALE GENOMIC DNA]</scope>
    <source>
        <strain evidence="3 4">DSM 5892</strain>
    </source>
</reference>
<dbReference type="Pfam" id="PF00480">
    <property type="entry name" value="ROK"/>
    <property type="match status" value="1"/>
</dbReference>
<keyword evidence="3" id="KW-0808">Transferase</keyword>
<organism evidence="3 4">
    <name type="scientific">Phyllobacterium myrsinacearum</name>
    <dbReference type="NCBI Taxonomy" id="28101"/>
    <lineage>
        <taxon>Bacteria</taxon>
        <taxon>Pseudomonadati</taxon>
        <taxon>Pseudomonadota</taxon>
        <taxon>Alphaproteobacteria</taxon>
        <taxon>Hyphomicrobiales</taxon>
        <taxon>Phyllobacteriaceae</taxon>
        <taxon>Phyllobacterium</taxon>
    </lineage>
</organism>
<evidence type="ECO:0000256" key="2">
    <source>
        <dbReference type="SAM" id="MobiDB-lite"/>
    </source>
</evidence>
<dbReference type="OrthoDB" id="49685at2"/>
<keyword evidence="4" id="KW-1185">Reference proteome</keyword>
<dbReference type="AlphaFoldDB" id="A0A2S9JFQ8"/>
<feature type="region of interest" description="Disordered" evidence="2">
    <location>
        <begin position="1"/>
        <end position="20"/>
    </location>
</feature>
<sequence>MARQTSGTHQIAIGKNPERSRHHNRRVVLDVVRIHGSLGRMHIAKLTQLTAQAVANIVDELVSDNLLMEVGRLRSGRGQPPIQFAVNPDGAITIGIEIAADHMVIVVLDLAGQVRSREIVPVKNTTPEHFVPRFVGEVDRIRTLFKAKLLGIGVVMPGPFEIDGMTSVGPTTLPGWGTIDAAEMLSEASGELVIVENDATAAVVGERLFGAGQTISDFCMIYFGAGIGLGVIHEGTPFRGAFGNAGEIGHIVVAPRGKQCPCGQSGCLELYASLHALKEKLREAGIAASEFSDLETLHAGNHPVLRAWIGEAADYLSPMVSMLENILDPETVMLGGAMPDAIIDDIISAMHNLPVSVASRRVRSLPRVQRGQTGQLTAALGAAALPLFEVVTPKLDTSPTDIAHNTL</sequence>